<keyword evidence="4 10" id="KW-0812">Transmembrane</keyword>
<keyword evidence="9" id="KW-0325">Glycoprotein</keyword>
<dbReference type="Proteomes" id="UP001187531">
    <property type="component" value="Unassembled WGS sequence"/>
</dbReference>
<keyword evidence="7" id="KW-0333">Golgi apparatus</keyword>
<name>A0AA88L5F4_ARTSF</name>
<keyword evidence="12" id="KW-1185">Reference proteome</keyword>
<evidence type="ECO:0000256" key="1">
    <source>
        <dbReference type="ARBA" id="ARBA00004323"/>
    </source>
</evidence>
<dbReference type="Gene3D" id="3.40.50.300">
    <property type="entry name" value="P-loop containing nucleotide triphosphate hydrolases"/>
    <property type="match status" value="1"/>
</dbReference>
<dbReference type="InterPro" id="IPR027417">
    <property type="entry name" value="P-loop_NTPase"/>
</dbReference>
<comment type="subcellular location">
    <subcellularLocation>
        <location evidence="1">Golgi apparatus membrane</location>
        <topology evidence="1">Single-pass type II membrane protein</topology>
    </subcellularLocation>
</comment>
<dbReference type="GO" id="GO:0009247">
    <property type="term" value="P:glycolipid biosynthetic process"/>
    <property type="evidence" value="ECO:0007669"/>
    <property type="project" value="InterPro"/>
</dbReference>
<evidence type="ECO:0000256" key="6">
    <source>
        <dbReference type="ARBA" id="ARBA00022989"/>
    </source>
</evidence>
<evidence type="ECO:0000256" key="2">
    <source>
        <dbReference type="ARBA" id="ARBA00008124"/>
    </source>
</evidence>
<dbReference type="PANTHER" id="PTHR14647">
    <property type="entry name" value="GALACTOSE-3-O-SULFOTRANSFERASE"/>
    <property type="match status" value="1"/>
</dbReference>
<dbReference type="PANTHER" id="PTHR14647:SF87">
    <property type="entry name" value="PUTATIVE-RELATED"/>
    <property type="match status" value="1"/>
</dbReference>
<evidence type="ECO:0000256" key="5">
    <source>
        <dbReference type="ARBA" id="ARBA00022968"/>
    </source>
</evidence>
<reference evidence="11" key="1">
    <citation type="submission" date="2023-07" db="EMBL/GenBank/DDBJ databases">
        <title>Chromosome-level genome assembly of Artemia franciscana.</title>
        <authorList>
            <person name="Jo E."/>
        </authorList>
    </citation>
    <scope>NUCLEOTIDE SEQUENCE</scope>
    <source>
        <tissue evidence="11">Whole body</tissue>
    </source>
</reference>
<dbReference type="GO" id="GO:0001733">
    <property type="term" value="F:galactosylceramide sulfotransferase activity"/>
    <property type="evidence" value="ECO:0007669"/>
    <property type="project" value="InterPro"/>
</dbReference>
<evidence type="ECO:0000313" key="12">
    <source>
        <dbReference type="Proteomes" id="UP001187531"/>
    </source>
</evidence>
<evidence type="ECO:0000256" key="4">
    <source>
        <dbReference type="ARBA" id="ARBA00022692"/>
    </source>
</evidence>
<sequence>MERKRNYIILLPIGAIGLFAVIQWNTQKKIKNDIAPVDNVGRNCIPVHSSLTQTCEPRRKLGFLKMHRCAGTTLQNIFLRYALTSNLNLVLPSEKRKYVGSPELFSQELVDNTPWHHLGYDMMAIHTRWDHKAIKEALGGDPAFVTIVRDPIEQFKSIYGYYNFFKFLGNLSFSQFLDNLKDFGLVRIKNVIGRNQMLFDLGFPVSDFDNEDKVKRFVEKARKIFDLVMVMEKFEESIVLLKHLLCWDYEDFVFLKLNSMKEGTKLKLSADQEDKLSLWLKADKFLYARLKEVFEKKIEEFGHKRMEEEKLKLSSIRNQVMERCLSGKQNITEDALIKEMRKHAGCRLYALGEYQFLDVVKSAQSKRADIAALKLLGLAD</sequence>
<comment type="similarity">
    <text evidence="2">Belongs to the galactose-3-O-sulfotransferase family.</text>
</comment>
<keyword evidence="5" id="KW-0735">Signal-anchor</keyword>
<evidence type="ECO:0000313" key="11">
    <source>
        <dbReference type="EMBL" id="KAK2708615.1"/>
    </source>
</evidence>
<evidence type="ECO:0000256" key="3">
    <source>
        <dbReference type="ARBA" id="ARBA00022679"/>
    </source>
</evidence>
<evidence type="ECO:0000256" key="8">
    <source>
        <dbReference type="ARBA" id="ARBA00023136"/>
    </source>
</evidence>
<keyword evidence="6 10" id="KW-1133">Transmembrane helix</keyword>
<dbReference type="AlphaFoldDB" id="A0AA88L5F4"/>
<keyword evidence="3" id="KW-0808">Transferase</keyword>
<evidence type="ECO:0000256" key="7">
    <source>
        <dbReference type="ARBA" id="ARBA00023034"/>
    </source>
</evidence>
<evidence type="ECO:0000256" key="10">
    <source>
        <dbReference type="SAM" id="Phobius"/>
    </source>
</evidence>
<keyword evidence="8 10" id="KW-0472">Membrane</keyword>
<protein>
    <recommendedName>
        <fullName evidence="13">Galactosylceramide sulfotransferase-like</fullName>
    </recommendedName>
</protein>
<evidence type="ECO:0000256" key="9">
    <source>
        <dbReference type="ARBA" id="ARBA00023180"/>
    </source>
</evidence>
<organism evidence="11 12">
    <name type="scientific">Artemia franciscana</name>
    <name type="common">Brine shrimp</name>
    <name type="synonym">Artemia sanfranciscana</name>
    <dbReference type="NCBI Taxonomy" id="6661"/>
    <lineage>
        <taxon>Eukaryota</taxon>
        <taxon>Metazoa</taxon>
        <taxon>Ecdysozoa</taxon>
        <taxon>Arthropoda</taxon>
        <taxon>Crustacea</taxon>
        <taxon>Branchiopoda</taxon>
        <taxon>Anostraca</taxon>
        <taxon>Artemiidae</taxon>
        <taxon>Artemia</taxon>
    </lineage>
</organism>
<dbReference type="InterPro" id="IPR009729">
    <property type="entry name" value="Gal-3-0_sulfotransfrase"/>
</dbReference>
<proteinExistence type="inferred from homology"/>
<dbReference type="GO" id="GO:0000139">
    <property type="term" value="C:Golgi membrane"/>
    <property type="evidence" value="ECO:0007669"/>
    <property type="project" value="UniProtKB-SubCell"/>
</dbReference>
<comment type="caution">
    <text evidence="11">The sequence shown here is derived from an EMBL/GenBank/DDBJ whole genome shotgun (WGS) entry which is preliminary data.</text>
</comment>
<gene>
    <name evidence="11" type="ORF">QYM36_014272</name>
</gene>
<dbReference type="SUPFAM" id="SSF52540">
    <property type="entry name" value="P-loop containing nucleoside triphosphate hydrolases"/>
    <property type="match status" value="1"/>
</dbReference>
<dbReference type="EMBL" id="JAVRJZ010000018">
    <property type="protein sequence ID" value="KAK2708615.1"/>
    <property type="molecule type" value="Genomic_DNA"/>
</dbReference>
<accession>A0AA88L5F4</accession>
<feature type="transmembrane region" description="Helical" evidence="10">
    <location>
        <begin position="7"/>
        <end position="24"/>
    </location>
</feature>
<dbReference type="Pfam" id="PF06990">
    <property type="entry name" value="Gal-3-0_sulfotr"/>
    <property type="match status" value="1"/>
</dbReference>
<evidence type="ECO:0008006" key="13">
    <source>
        <dbReference type="Google" id="ProtNLM"/>
    </source>
</evidence>